<name>A0A970B812_9GAMM</name>
<keyword evidence="8" id="KW-0408">Iron</keyword>
<dbReference type="AlphaFoldDB" id="A0A970B812"/>
<evidence type="ECO:0000256" key="6">
    <source>
        <dbReference type="ARBA" id="ARBA00022723"/>
    </source>
</evidence>
<dbReference type="EC" id="1.17.1.4" evidence="14"/>
<dbReference type="Gene3D" id="3.90.1170.50">
    <property type="entry name" value="Aldehyde oxidase/xanthine dehydrogenase, a/b hammerhead"/>
    <property type="match status" value="1"/>
</dbReference>
<dbReference type="RefSeq" id="WP_168149572.1">
    <property type="nucleotide sequence ID" value="NZ_JAAVXB010000013.1"/>
</dbReference>
<dbReference type="SMART" id="SM01008">
    <property type="entry name" value="Ald_Xan_dh_C"/>
    <property type="match status" value="1"/>
</dbReference>
<feature type="region of interest" description="Disordered" evidence="12">
    <location>
        <begin position="1"/>
        <end position="25"/>
    </location>
</feature>
<organism evidence="14 15">
    <name type="scientific">Solimonas marina</name>
    <dbReference type="NCBI Taxonomy" id="2714601"/>
    <lineage>
        <taxon>Bacteria</taxon>
        <taxon>Pseudomonadati</taxon>
        <taxon>Pseudomonadota</taxon>
        <taxon>Gammaproteobacteria</taxon>
        <taxon>Nevskiales</taxon>
        <taxon>Nevskiaceae</taxon>
        <taxon>Solimonas</taxon>
    </lineage>
</organism>
<dbReference type="PANTHER" id="PTHR11908">
    <property type="entry name" value="XANTHINE DEHYDROGENASE"/>
    <property type="match status" value="1"/>
</dbReference>
<dbReference type="InterPro" id="IPR036856">
    <property type="entry name" value="Ald_Oxase/Xan_DH_a/b_sf"/>
</dbReference>
<comment type="cofactor">
    <cofactor evidence="1">
        <name>Mo-molybdopterin</name>
        <dbReference type="ChEBI" id="CHEBI:71302"/>
    </cofactor>
</comment>
<accession>A0A970B812</accession>
<dbReference type="InterPro" id="IPR046867">
    <property type="entry name" value="AldOxase/xan_DH_MoCoBD2"/>
</dbReference>
<keyword evidence="6" id="KW-0479">Metal-binding</keyword>
<dbReference type="InterPro" id="IPR000674">
    <property type="entry name" value="Ald_Oxase/Xan_DH_a/b"/>
</dbReference>
<evidence type="ECO:0000256" key="4">
    <source>
        <dbReference type="ARBA" id="ARBA00022505"/>
    </source>
</evidence>
<evidence type="ECO:0000256" key="3">
    <source>
        <dbReference type="ARBA" id="ARBA00006849"/>
    </source>
</evidence>
<keyword evidence="7 14" id="KW-0560">Oxidoreductase</keyword>
<dbReference type="NCBIfam" id="TIGR02965">
    <property type="entry name" value="xanthine_xdhB"/>
    <property type="match status" value="1"/>
</dbReference>
<keyword evidence="9" id="KW-0411">Iron-sulfur</keyword>
<evidence type="ECO:0000256" key="12">
    <source>
        <dbReference type="SAM" id="MobiDB-lite"/>
    </source>
</evidence>
<dbReference type="SUPFAM" id="SSF56003">
    <property type="entry name" value="Molybdenum cofactor-binding domain"/>
    <property type="match status" value="1"/>
</dbReference>
<evidence type="ECO:0000256" key="7">
    <source>
        <dbReference type="ARBA" id="ARBA00023002"/>
    </source>
</evidence>
<evidence type="ECO:0000313" key="15">
    <source>
        <dbReference type="Proteomes" id="UP000653472"/>
    </source>
</evidence>
<dbReference type="Gene3D" id="3.30.365.10">
    <property type="entry name" value="Aldehyde oxidase/xanthine dehydrogenase, molybdopterin binding domain"/>
    <property type="match status" value="4"/>
</dbReference>
<dbReference type="SUPFAM" id="SSF54665">
    <property type="entry name" value="CO dehydrogenase molybdoprotein N-domain-like"/>
    <property type="match status" value="1"/>
</dbReference>
<comment type="caution">
    <text evidence="14">The sequence shown here is derived from an EMBL/GenBank/DDBJ whole genome shotgun (WGS) entry which is preliminary data.</text>
</comment>
<dbReference type="GO" id="GO:0030151">
    <property type="term" value="F:molybdenum ion binding"/>
    <property type="evidence" value="ECO:0007669"/>
    <property type="project" value="InterPro"/>
</dbReference>
<dbReference type="PANTHER" id="PTHR11908:SF132">
    <property type="entry name" value="ALDEHYDE OXIDASE 1-RELATED"/>
    <property type="match status" value="1"/>
</dbReference>
<evidence type="ECO:0000256" key="5">
    <source>
        <dbReference type="ARBA" id="ARBA00022714"/>
    </source>
</evidence>
<feature type="domain" description="Aldehyde oxidase/xanthine dehydrogenase a/b hammerhead" evidence="13">
    <location>
        <begin position="32"/>
        <end position="139"/>
    </location>
</feature>
<dbReference type="FunFam" id="3.30.365.10:FF:000001">
    <property type="entry name" value="Xanthine dehydrogenase oxidase"/>
    <property type="match status" value="1"/>
</dbReference>
<dbReference type="Pfam" id="PF02738">
    <property type="entry name" value="MoCoBD_1"/>
    <property type="match status" value="1"/>
</dbReference>
<dbReference type="Pfam" id="PF01315">
    <property type="entry name" value="Ald_Xan_dh_C"/>
    <property type="match status" value="1"/>
</dbReference>
<evidence type="ECO:0000259" key="13">
    <source>
        <dbReference type="SMART" id="SM01008"/>
    </source>
</evidence>
<proteinExistence type="inferred from homology"/>
<feature type="compositionally biased region" description="Polar residues" evidence="12">
    <location>
        <begin position="1"/>
        <end position="13"/>
    </location>
</feature>
<dbReference type="FunFam" id="3.30.365.10:FF:000002">
    <property type="entry name" value="Xanthine dehydrogenase oxidase"/>
    <property type="match status" value="1"/>
</dbReference>
<evidence type="ECO:0000256" key="1">
    <source>
        <dbReference type="ARBA" id="ARBA00001924"/>
    </source>
</evidence>
<dbReference type="Pfam" id="PF20256">
    <property type="entry name" value="MoCoBD_2"/>
    <property type="match status" value="1"/>
</dbReference>
<keyword evidence="5" id="KW-0001">2Fe-2S</keyword>
<comment type="cofactor">
    <cofactor evidence="10">
        <name>[2Fe-2S] cluster</name>
        <dbReference type="ChEBI" id="CHEBI:190135"/>
    </cofactor>
</comment>
<dbReference type="InterPro" id="IPR014309">
    <property type="entry name" value="Xanthine_DH_Mopterin-bd_su"/>
</dbReference>
<keyword evidence="15" id="KW-1185">Reference proteome</keyword>
<keyword evidence="4" id="KW-0500">Molybdenum</keyword>
<dbReference type="InterPro" id="IPR037165">
    <property type="entry name" value="AldOxase/xan_DH_Mopterin-bd_sf"/>
</dbReference>
<dbReference type="GO" id="GO:0005506">
    <property type="term" value="F:iron ion binding"/>
    <property type="evidence" value="ECO:0007669"/>
    <property type="project" value="InterPro"/>
</dbReference>
<comment type="cofactor">
    <cofactor evidence="11">
        <name>Mo-molybdopterin cytosine dinucleotide</name>
        <dbReference type="ChEBI" id="CHEBI:71308"/>
    </cofactor>
</comment>
<dbReference type="Proteomes" id="UP000653472">
    <property type="component" value="Unassembled WGS sequence"/>
</dbReference>
<sequence length="780" mass="84159">MNGASQPSSQLQAEGSPVGREQRHESAHLHVAGRAQYVDDMALPAGTLHAAFALSSKAHAQITTLDLSAVLALPGVVDVALPADVPGENNYGGILQDDPIFTDTLVQYAGQPLFAVAARDELTARRAATLAKIAYEELPAVLDIRSAVASDNHVLPSQRLLRGTPNAALDAAPRRLYGHVAIGGQDHFYLEGQVAVALPQEDGGMLIWSSTQHPTEVQHIVAHAIARHAHEVTVQCRRMGGGFGGKESQPGLIAAAAAILAVKTGKPVKLRLDRDVDMLATGKRHDFIADYDVGFEADGRITALKVMMASRCGYSADLSGPVNDRALCHVDNAYFLENVEIVSHRCKTNTVSNTAFRGFGGPQGMMVIEQIVDDIARTLGLDPLVVRRRNFYGIGERDETPYGQRVDDNILDLITDRLVDSSRYDERRTAIAAWNAGNPVIKRGLALTPVKFGISFNATHFNQAGALLHVYNDGTVLLNHGGTEMGQGLYTKVLQVVAHELSIPTSAIRVSAADTSKVPNTSATAASSGSDLNGKAAQHAARRIRRRLEKHAAGLYGVAPSDVRFDNGQVHIGELKTLTFQQLVQGAYFARVPLSATGFYRTPKIHWDRVNLRGRPFYYFAYGAAVVEVAIDTLTGETRLLQVDILHDAGRSLNPAIDRGQIEGGFLQGAGWLTSEELWWNARGELKTHAPSTYKIPTAYDWAERTTIDLLEHPNREASIHRSKAVGEPPLMLGIAVWHAIRDAVASCATPGQLITLPAPATPEAVLRAIGKLRGEAWAA</sequence>
<gene>
    <name evidence="14" type="primary">xdhB</name>
    <name evidence="14" type="ORF">G7Y82_18180</name>
</gene>
<dbReference type="EMBL" id="JAAVXB010000013">
    <property type="protein sequence ID" value="NKF24245.1"/>
    <property type="molecule type" value="Genomic_DNA"/>
</dbReference>
<evidence type="ECO:0000256" key="11">
    <source>
        <dbReference type="ARBA" id="ARBA00053029"/>
    </source>
</evidence>
<comment type="similarity">
    <text evidence="3">Belongs to the xanthine dehydrogenase family.</text>
</comment>
<comment type="cofactor">
    <cofactor evidence="2">
        <name>FAD</name>
        <dbReference type="ChEBI" id="CHEBI:57692"/>
    </cofactor>
</comment>
<dbReference type="InterPro" id="IPR008274">
    <property type="entry name" value="AldOxase/xan_DH_MoCoBD1"/>
</dbReference>
<evidence type="ECO:0000313" key="14">
    <source>
        <dbReference type="EMBL" id="NKF24245.1"/>
    </source>
</evidence>
<dbReference type="GO" id="GO:0004854">
    <property type="term" value="F:xanthine dehydrogenase activity"/>
    <property type="evidence" value="ECO:0007669"/>
    <property type="project" value="UniProtKB-EC"/>
</dbReference>
<protein>
    <submittedName>
        <fullName evidence="14">Xanthine dehydrogenase molybdopterin binding subunit</fullName>
        <ecNumber evidence="14">1.17.1.4</ecNumber>
    </submittedName>
</protein>
<evidence type="ECO:0000256" key="8">
    <source>
        <dbReference type="ARBA" id="ARBA00023004"/>
    </source>
</evidence>
<dbReference type="InterPro" id="IPR016208">
    <property type="entry name" value="Ald_Oxase/xanthine_DH-like"/>
</dbReference>
<reference evidence="14" key="1">
    <citation type="submission" date="2020-03" db="EMBL/GenBank/DDBJ databases">
        <title>Solimonas marina sp. nov., isolated from deep seawater of the Pacific Ocean.</title>
        <authorList>
            <person name="Liu X."/>
            <person name="Lai Q."/>
            <person name="Sun F."/>
            <person name="Gai Y."/>
            <person name="Li G."/>
            <person name="Shao Z."/>
        </authorList>
    </citation>
    <scope>NUCLEOTIDE SEQUENCE</scope>
    <source>
        <strain evidence="14">C16B3</strain>
    </source>
</reference>
<evidence type="ECO:0000256" key="2">
    <source>
        <dbReference type="ARBA" id="ARBA00001974"/>
    </source>
</evidence>
<evidence type="ECO:0000256" key="10">
    <source>
        <dbReference type="ARBA" id="ARBA00034078"/>
    </source>
</evidence>
<dbReference type="GO" id="GO:0051537">
    <property type="term" value="F:2 iron, 2 sulfur cluster binding"/>
    <property type="evidence" value="ECO:0007669"/>
    <property type="project" value="UniProtKB-KW"/>
</dbReference>
<evidence type="ECO:0000256" key="9">
    <source>
        <dbReference type="ARBA" id="ARBA00023014"/>
    </source>
</evidence>